<proteinExistence type="inferred from homology"/>
<dbReference type="EMBL" id="PSQJ01000001">
    <property type="protein sequence ID" value="PTL87080.1"/>
    <property type="molecule type" value="Genomic_DNA"/>
</dbReference>
<dbReference type="InterPro" id="IPR012338">
    <property type="entry name" value="Beta-lactam/transpept-like"/>
</dbReference>
<dbReference type="PRINTS" id="PR00725">
    <property type="entry name" value="DADACBPTASE1"/>
</dbReference>
<feature type="active site" description="Acyl-ester intermediate" evidence="7">
    <location>
        <position position="61"/>
    </location>
</feature>
<evidence type="ECO:0000313" key="12">
    <source>
        <dbReference type="Proteomes" id="UP000240811"/>
    </source>
</evidence>
<evidence type="ECO:0000256" key="7">
    <source>
        <dbReference type="PIRSR" id="PIRSR618044-1"/>
    </source>
</evidence>
<feature type="domain" description="Peptidase S11 D-alanyl-D-alanine carboxypeptidase A N-terminal" evidence="10">
    <location>
        <begin position="37"/>
        <end position="255"/>
    </location>
</feature>
<keyword evidence="11" id="KW-0121">Carboxypeptidase</keyword>
<keyword evidence="3" id="KW-0378">Hydrolase</keyword>
<dbReference type="GO" id="GO:0006508">
    <property type="term" value="P:proteolysis"/>
    <property type="evidence" value="ECO:0007669"/>
    <property type="project" value="InterPro"/>
</dbReference>
<dbReference type="InterPro" id="IPR018044">
    <property type="entry name" value="Peptidase_S11"/>
</dbReference>
<dbReference type="GO" id="GO:0008360">
    <property type="term" value="P:regulation of cell shape"/>
    <property type="evidence" value="ECO:0007669"/>
    <property type="project" value="UniProtKB-KW"/>
</dbReference>
<organism evidence="11 12">
    <name type="scientific">Candidatus Liberibacter europaeus</name>
    <dbReference type="NCBI Taxonomy" id="744859"/>
    <lineage>
        <taxon>Bacteria</taxon>
        <taxon>Pseudomonadati</taxon>
        <taxon>Pseudomonadota</taxon>
        <taxon>Alphaproteobacteria</taxon>
        <taxon>Hyphomicrobiales</taxon>
        <taxon>Rhizobiaceae</taxon>
        <taxon>Liberibacter</taxon>
    </lineage>
</organism>
<dbReference type="GO" id="GO:0071555">
    <property type="term" value="P:cell wall organization"/>
    <property type="evidence" value="ECO:0007669"/>
    <property type="project" value="UniProtKB-KW"/>
</dbReference>
<evidence type="ECO:0000256" key="3">
    <source>
        <dbReference type="ARBA" id="ARBA00022801"/>
    </source>
</evidence>
<dbReference type="PANTHER" id="PTHR21581">
    <property type="entry name" value="D-ALANYL-D-ALANINE CARBOXYPEPTIDASE"/>
    <property type="match status" value="1"/>
</dbReference>
<keyword evidence="11" id="KW-0645">Protease</keyword>
<evidence type="ECO:0000256" key="5">
    <source>
        <dbReference type="ARBA" id="ARBA00022984"/>
    </source>
</evidence>
<feature type="active site" evidence="7">
    <location>
        <position position="123"/>
    </location>
</feature>
<evidence type="ECO:0000256" key="1">
    <source>
        <dbReference type="ARBA" id="ARBA00007164"/>
    </source>
</evidence>
<evidence type="ECO:0000256" key="4">
    <source>
        <dbReference type="ARBA" id="ARBA00022960"/>
    </source>
</evidence>
<dbReference type="InterPro" id="IPR001967">
    <property type="entry name" value="Peptidase_S11_N"/>
</dbReference>
<keyword evidence="2" id="KW-0732">Signal</keyword>
<name>A0A2T4VZ74_9HYPH</name>
<dbReference type="Gene3D" id="3.40.710.10">
    <property type="entry name" value="DD-peptidase/beta-lactamase superfamily"/>
    <property type="match status" value="1"/>
</dbReference>
<dbReference type="Proteomes" id="UP000240811">
    <property type="component" value="Unassembled WGS sequence"/>
</dbReference>
<comment type="similarity">
    <text evidence="1 9">Belongs to the peptidase S11 family.</text>
</comment>
<feature type="binding site" evidence="8">
    <location>
        <position position="225"/>
    </location>
    <ligand>
        <name>substrate</name>
    </ligand>
</feature>
<dbReference type="AlphaFoldDB" id="A0A2T4VZ74"/>
<accession>A0A2T4VZ74</accession>
<dbReference type="PANTHER" id="PTHR21581:SF6">
    <property type="entry name" value="TRAFFICKING PROTEIN PARTICLE COMPLEX SUBUNIT 12"/>
    <property type="match status" value="1"/>
</dbReference>
<dbReference type="SUPFAM" id="SSF56601">
    <property type="entry name" value="beta-lactamase/transpeptidase-like"/>
    <property type="match status" value="1"/>
</dbReference>
<reference evidence="12" key="1">
    <citation type="submission" date="2018-02" db="EMBL/GenBank/DDBJ databases">
        <title>Genome sequence of Candidatus Liberibacter europaeus.</title>
        <authorList>
            <person name="Frampton R.A."/>
            <person name="Thompson S.M."/>
            <person name="David C."/>
            <person name="Addison S.M."/>
            <person name="Smith G.R."/>
        </authorList>
    </citation>
    <scope>NUCLEOTIDE SEQUENCE [LARGE SCALE GENOMIC DNA]</scope>
</reference>
<evidence type="ECO:0000259" key="10">
    <source>
        <dbReference type="Pfam" id="PF00768"/>
    </source>
</evidence>
<sequence>MRKYSRIRYFLLGISALASSGIHCFIFAKETNIFPYYILLDTNTGNVIEENYPDYPWNPASLTKLMTTYVVFSLLEKQQVKLNLNTPIFISKNATRKPPASSTLKQGSIISLDNALKILIVKSANDIAVAIAESLCKTEAEFVKQMNYTATKLGLNATNFTNSHGVIEYGHYTTARDIAILSQRIKSDFPQYAHYFKIKGLDINGKKYPNTNWAIGIFPGANGMKTGFTCASGFNIVVSASRDKRSFIAVILGAENRNLRNHISEKLLSTGFSNTINRKRLNYIIKNYYRQNLSNNVPDISEKVCTTKNESINYSTQIQESKDKAKYFNTFDVITLLENKKSATK</sequence>
<protein>
    <submittedName>
        <fullName evidence="11">D-alanyl-D-alanine carboxypeptidase</fullName>
    </submittedName>
</protein>
<feature type="active site" description="Acyl-ester intermediate" evidence="7">
    <location>
        <position position="64"/>
    </location>
</feature>
<keyword evidence="6" id="KW-0961">Cell wall biogenesis/degradation</keyword>
<evidence type="ECO:0000313" key="11">
    <source>
        <dbReference type="EMBL" id="PTL87080.1"/>
    </source>
</evidence>
<dbReference type="Pfam" id="PF00768">
    <property type="entry name" value="Peptidase_S11"/>
    <property type="match status" value="1"/>
</dbReference>
<keyword evidence="4" id="KW-0133">Cell shape</keyword>
<evidence type="ECO:0000256" key="8">
    <source>
        <dbReference type="PIRSR" id="PIRSR618044-2"/>
    </source>
</evidence>
<evidence type="ECO:0000256" key="2">
    <source>
        <dbReference type="ARBA" id="ARBA00022729"/>
    </source>
</evidence>
<dbReference type="GO" id="GO:0009252">
    <property type="term" value="P:peptidoglycan biosynthetic process"/>
    <property type="evidence" value="ECO:0007669"/>
    <property type="project" value="UniProtKB-KW"/>
</dbReference>
<dbReference type="GO" id="GO:0009002">
    <property type="term" value="F:serine-type D-Ala-D-Ala carboxypeptidase activity"/>
    <property type="evidence" value="ECO:0007669"/>
    <property type="project" value="InterPro"/>
</dbReference>
<gene>
    <name evidence="11" type="ORF">C4617_00505</name>
</gene>
<evidence type="ECO:0000256" key="6">
    <source>
        <dbReference type="ARBA" id="ARBA00023316"/>
    </source>
</evidence>
<keyword evidence="5" id="KW-0573">Peptidoglycan synthesis</keyword>
<evidence type="ECO:0000256" key="9">
    <source>
        <dbReference type="RuleBase" id="RU004016"/>
    </source>
</evidence>
<comment type="caution">
    <text evidence="11">The sequence shown here is derived from an EMBL/GenBank/DDBJ whole genome shotgun (WGS) entry which is preliminary data.</text>
</comment>